<protein>
    <recommendedName>
        <fullName evidence="1">RNA polymerase sigma-70 region 4 domain-containing protein</fullName>
    </recommendedName>
</protein>
<name>A0A7V2F3X2_UNCEI</name>
<dbReference type="InterPro" id="IPR013324">
    <property type="entry name" value="RNA_pol_sigma_r3/r4-like"/>
</dbReference>
<dbReference type="GO" id="GO:0003700">
    <property type="term" value="F:DNA-binding transcription factor activity"/>
    <property type="evidence" value="ECO:0007669"/>
    <property type="project" value="InterPro"/>
</dbReference>
<sequence>DKLIFKLFYIEILPLEALVLQLRWNDPRITTDDIVQSIQRIEALLDPRYLKNLEEKNRARKRGIRSSQLAYYLIDMQIRDELHMRYGEADAGTLEKEVDVNVRLLREKISGLREDEQKILHLRFEQGLSAKAIAEEMEIGQQRRVYTIIDRILRKLRKSLEKR</sequence>
<proteinExistence type="predicted"/>
<feature type="non-terminal residue" evidence="2">
    <location>
        <position position="1"/>
    </location>
</feature>
<dbReference type="Pfam" id="PF04545">
    <property type="entry name" value="Sigma70_r4"/>
    <property type="match status" value="1"/>
</dbReference>
<feature type="domain" description="RNA polymerase sigma-70 region 4" evidence="1">
    <location>
        <begin position="110"/>
        <end position="158"/>
    </location>
</feature>
<dbReference type="Proteomes" id="UP000886069">
    <property type="component" value="Unassembled WGS sequence"/>
</dbReference>
<dbReference type="Gene3D" id="1.10.10.10">
    <property type="entry name" value="Winged helix-like DNA-binding domain superfamily/Winged helix DNA-binding domain"/>
    <property type="match status" value="1"/>
</dbReference>
<reference evidence="2" key="1">
    <citation type="journal article" date="2020" name="mSystems">
        <title>Genome- and Community-Level Interaction Insights into Carbon Utilization and Element Cycling Functions of Hydrothermarchaeota in Hydrothermal Sediment.</title>
        <authorList>
            <person name="Zhou Z."/>
            <person name="Liu Y."/>
            <person name="Xu W."/>
            <person name="Pan J."/>
            <person name="Luo Z.H."/>
            <person name="Li M."/>
        </authorList>
    </citation>
    <scope>NUCLEOTIDE SEQUENCE [LARGE SCALE GENOMIC DNA]</scope>
    <source>
        <strain evidence="2">SpSt-1233</strain>
    </source>
</reference>
<dbReference type="AlphaFoldDB" id="A0A7V2F3X2"/>
<dbReference type="EMBL" id="DSEC01000413">
    <property type="protein sequence ID" value="HER43968.1"/>
    <property type="molecule type" value="Genomic_DNA"/>
</dbReference>
<comment type="caution">
    <text evidence="2">The sequence shown here is derived from an EMBL/GenBank/DDBJ whole genome shotgun (WGS) entry which is preliminary data.</text>
</comment>
<accession>A0A7V2F3X2</accession>
<dbReference type="GO" id="GO:0006352">
    <property type="term" value="P:DNA-templated transcription initiation"/>
    <property type="evidence" value="ECO:0007669"/>
    <property type="project" value="InterPro"/>
</dbReference>
<gene>
    <name evidence="2" type="ORF">ENO08_05865</name>
</gene>
<organism evidence="2">
    <name type="scientific">Eiseniibacteriota bacterium</name>
    <dbReference type="NCBI Taxonomy" id="2212470"/>
    <lineage>
        <taxon>Bacteria</taxon>
        <taxon>Candidatus Eiseniibacteriota</taxon>
    </lineage>
</organism>
<dbReference type="SUPFAM" id="SSF88659">
    <property type="entry name" value="Sigma3 and sigma4 domains of RNA polymerase sigma factors"/>
    <property type="match status" value="1"/>
</dbReference>
<evidence type="ECO:0000259" key="1">
    <source>
        <dbReference type="Pfam" id="PF04545"/>
    </source>
</evidence>
<dbReference type="InterPro" id="IPR007630">
    <property type="entry name" value="RNA_pol_sigma70_r4"/>
</dbReference>
<dbReference type="InterPro" id="IPR036388">
    <property type="entry name" value="WH-like_DNA-bd_sf"/>
</dbReference>
<evidence type="ECO:0000313" key="2">
    <source>
        <dbReference type="EMBL" id="HER43968.1"/>
    </source>
</evidence>